<dbReference type="GO" id="GO:0012505">
    <property type="term" value="C:endomembrane system"/>
    <property type="evidence" value="ECO:0007669"/>
    <property type="project" value="UniProtKB-SubCell"/>
</dbReference>
<feature type="compositionally biased region" description="Polar residues" evidence="5">
    <location>
        <begin position="179"/>
        <end position="191"/>
    </location>
</feature>
<dbReference type="AlphaFoldDB" id="R4V4P2"/>
<dbReference type="PROSITE" id="PS51420">
    <property type="entry name" value="RHO"/>
    <property type="match status" value="1"/>
</dbReference>
<dbReference type="SMART" id="SM00177">
    <property type="entry name" value="ARF"/>
    <property type="match status" value="1"/>
</dbReference>
<sequence length="199" mass="22228">MSSVVSLKFIIIGPSGVGKTSILKRLIDDKYSDDSTSTIGVEFDSIVMNIDRKQVKLQIWDTAGQDRFRSIARAYFRNAVGVLLVYDITVRKTFDELNYWLNDVRALCDRNVVTLLVGNKCDLSDSRTITISEAKAFAQINQLDYLETSAKGGDNIRESFSRTASMILSKGLHHDFDNSFKSPTPAPTSNVKNKKKCCS</sequence>
<dbReference type="Gene3D" id="3.40.50.300">
    <property type="entry name" value="P-loop containing nucleotide triphosphate hydrolases"/>
    <property type="match status" value="1"/>
</dbReference>
<dbReference type="PROSITE" id="PS51419">
    <property type="entry name" value="RAB"/>
    <property type="match status" value="1"/>
</dbReference>
<evidence type="ECO:0000256" key="5">
    <source>
        <dbReference type="SAM" id="MobiDB-lite"/>
    </source>
</evidence>
<dbReference type="GO" id="GO:0003924">
    <property type="term" value="F:GTPase activity"/>
    <property type="evidence" value="ECO:0007669"/>
    <property type="project" value="InterPro"/>
</dbReference>
<dbReference type="SMART" id="SM00173">
    <property type="entry name" value="RAS"/>
    <property type="match status" value="1"/>
</dbReference>
<dbReference type="PROSITE" id="PS51421">
    <property type="entry name" value="RAS"/>
    <property type="match status" value="1"/>
</dbReference>
<comment type="similarity">
    <text evidence="2">Belongs to the small GTPase superfamily. Rab family.</text>
</comment>
<dbReference type="InterPro" id="IPR005225">
    <property type="entry name" value="Small_GTP-bd"/>
</dbReference>
<dbReference type="SMART" id="SM00174">
    <property type="entry name" value="RHO"/>
    <property type="match status" value="1"/>
</dbReference>
<keyword evidence="4" id="KW-0472">Membrane</keyword>
<accession>R4V4P2</accession>
<name>R4V4P2_COPFO</name>
<dbReference type="FunFam" id="3.40.50.300:FF:000586">
    <property type="entry name" value="Rab family GTPase"/>
    <property type="match status" value="1"/>
</dbReference>
<comment type="subcellular location">
    <subcellularLocation>
        <location evidence="1">Endomembrane system</location>
    </subcellularLocation>
</comment>
<dbReference type="InterPro" id="IPR001806">
    <property type="entry name" value="Small_GTPase"/>
</dbReference>
<evidence type="ECO:0000256" key="3">
    <source>
        <dbReference type="ARBA" id="ARBA00022741"/>
    </source>
</evidence>
<organism evidence="6">
    <name type="scientific">Coptotermes formosanus</name>
    <name type="common">Formosan subterranean termite</name>
    <dbReference type="NCBI Taxonomy" id="36987"/>
    <lineage>
        <taxon>Eukaryota</taxon>
        <taxon>Metazoa</taxon>
        <taxon>Ecdysozoa</taxon>
        <taxon>Arthropoda</taxon>
        <taxon>Hexapoda</taxon>
        <taxon>Insecta</taxon>
        <taxon>Pterygota</taxon>
        <taxon>Neoptera</taxon>
        <taxon>Polyneoptera</taxon>
        <taxon>Dictyoptera</taxon>
        <taxon>Blattodea</taxon>
        <taxon>Blattoidea</taxon>
        <taxon>Termitoidae</taxon>
        <taxon>Rhinotermitidae</taxon>
        <taxon>Coptotermes</taxon>
    </lineage>
</organism>
<dbReference type="PANTHER" id="PTHR47979">
    <property type="entry name" value="DRAB11-RELATED"/>
    <property type="match status" value="1"/>
</dbReference>
<evidence type="ECO:0000256" key="2">
    <source>
        <dbReference type="ARBA" id="ARBA00006270"/>
    </source>
</evidence>
<dbReference type="InterPro" id="IPR050209">
    <property type="entry name" value="Rab_GTPases_membrane_traffic"/>
</dbReference>
<dbReference type="SUPFAM" id="SSF52540">
    <property type="entry name" value="P-loop containing nucleoside triphosphate hydrolases"/>
    <property type="match status" value="1"/>
</dbReference>
<dbReference type="NCBIfam" id="TIGR00231">
    <property type="entry name" value="small_GTP"/>
    <property type="match status" value="1"/>
</dbReference>
<dbReference type="Pfam" id="PF00071">
    <property type="entry name" value="Ras"/>
    <property type="match status" value="1"/>
</dbReference>
<protein>
    <submittedName>
        <fullName evidence="6">Small GTP-binding protein</fullName>
    </submittedName>
</protein>
<dbReference type="PRINTS" id="PR00449">
    <property type="entry name" value="RASTRNSFRMNG"/>
</dbReference>
<dbReference type="EMBL" id="KC741009">
    <property type="protein sequence ID" value="AGM32833.1"/>
    <property type="molecule type" value="mRNA"/>
</dbReference>
<dbReference type="GO" id="GO:0005525">
    <property type="term" value="F:GTP binding"/>
    <property type="evidence" value="ECO:0007669"/>
    <property type="project" value="InterPro"/>
</dbReference>
<keyword evidence="3" id="KW-0547">Nucleotide-binding</keyword>
<proteinExistence type="evidence at transcript level"/>
<dbReference type="InterPro" id="IPR027417">
    <property type="entry name" value="P-loop_NTPase"/>
</dbReference>
<evidence type="ECO:0000256" key="4">
    <source>
        <dbReference type="ARBA" id="ARBA00023136"/>
    </source>
</evidence>
<feature type="region of interest" description="Disordered" evidence="5">
    <location>
        <begin position="179"/>
        <end position="199"/>
    </location>
</feature>
<evidence type="ECO:0000313" key="6">
    <source>
        <dbReference type="EMBL" id="AGM32833.1"/>
    </source>
</evidence>
<evidence type="ECO:0000256" key="1">
    <source>
        <dbReference type="ARBA" id="ARBA00004308"/>
    </source>
</evidence>
<dbReference type="CDD" id="cd00154">
    <property type="entry name" value="Rab"/>
    <property type="match status" value="1"/>
</dbReference>
<dbReference type="SMART" id="SM00175">
    <property type="entry name" value="RAB"/>
    <property type="match status" value="1"/>
</dbReference>
<dbReference type="SMART" id="SM00176">
    <property type="entry name" value="RAN"/>
    <property type="match status" value="1"/>
</dbReference>
<reference evidence="6" key="1">
    <citation type="submission" date="2013-03" db="EMBL/GenBank/DDBJ databases">
        <title>Immune-Related transcriptome of Coptotermes formosanus Shiraki workers: the defense mechanism.</title>
        <authorList>
            <person name="Hussain A."/>
            <person name="Li Y.F."/>
            <person name="Wen S.Y."/>
        </authorList>
    </citation>
    <scope>NUCLEOTIDE SEQUENCE</scope>
</reference>